<proteinExistence type="predicted"/>
<evidence type="ECO:0000313" key="2">
    <source>
        <dbReference type="Proteomes" id="UP000005018"/>
    </source>
</evidence>
<organism evidence="1 2">
    <name type="scientific">Candida orthopsilosis (strain 90-125)</name>
    <name type="common">Yeast</name>
    <dbReference type="NCBI Taxonomy" id="1136231"/>
    <lineage>
        <taxon>Eukaryota</taxon>
        <taxon>Fungi</taxon>
        <taxon>Dikarya</taxon>
        <taxon>Ascomycota</taxon>
        <taxon>Saccharomycotina</taxon>
        <taxon>Pichiomycetes</taxon>
        <taxon>Debaryomycetaceae</taxon>
        <taxon>Candida/Lodderomyces clade</taxon>
        <taxon>Candida</taxon>
    </lineage>
</organism>
<evidence type="ECO:0000313" key="1">
    <source>
        <dbReference type="EMBL" id="CCG21666.1"/>
    </source>
</evidence>
<sequence>MELHNLPIEILTRVPPIESYLTYFPRKTIISWLNLFSQRQSFCLLASRGVGIYRRNKGALYVMKAPGHYLLVTTETGRLTLAEKTELDNVFRGVTFINFGPPVGNRYFKKYLIFEFRCVGNLVLENIALFLFLHIWSGDKCAINRTCIPFMAYMWNSVIPKHLKVSYLTSLEADKDFLYLFFNSILRSNSALEKLKFDLRYRFFRQTKSIEVTMTIKKYMRFVRTSLNSDSEWNLCPNSLCVRIIFNATDKYSHNILAHDNVDEEVPGDFSIYWIKRVFGLHLLKSFSLYFFALNTQITQLLLLLYYMPGLISLDLSCGKLDILKIPDMIWPKRRPLNIQLKVSLNHYFYSQSRQKILKHWRVSIMDDHVSLNYDGNGPPQNTLLRILMSPKYSHLKRQFKARSRKILKL</sequence>
<dbReference type="AlphaFoldDB" id="H8WZ34"/>
<dbReference type="Proteomes" id="UP000005018">
    <property type="component" value="Chromosome 1"/>
</dbReference>
<keyword evidence="2" id="KW-1185">Reference proteome</keyword>
<dbReference type="KEGG" id="cot:CORT_0A12820"/>
<reference evidence="1 2" key="1">
    <citation type="journal article" date="2012" name="PLoS ONE">
        <title>Sequence and analysis of the genome of the pathogenic yeast Candida orthopsilosis.</title>
        <authorList>
            <person name="Riccombeni A."/>
            <person name="Vidanes G."/>
            <person name="Proux-Wera E."/>
            <person name="Wolfe K.H."/>
            <person name="Butler G."/>
        </authorList>
    </citation>
    <scope>NUCLEOTIDE SEQUENCE [LARGE SCALE GENOMIC DNA]</scope>
    <source>
        <strain evidence="1 2">Co 90-125</strain>
    </source>
</reference>
<protein>
    <submittedName>
        <fullName evidence="1">Pre-mRNA-splicing factor</fullName>
    </submittedName>
</protein>
<dbReference type="RefSeq" id="XP_003867104.1">
    <property type="nucleotide sequence ID" value="XM_003867056.1"/>
</dbReference>
<accession>H8WZ34</accession>
<name>H8WZ34_CANO9</name>
<dbReference type="HOGENOM" id="CLU_670835_0_0_1"/>
<gene>
    <name evidence="1" type="ORF">CORT_0A12820</name>
</gene>
<dbReference type="GeneID" id="14537042"/>
<dbReference type="OrthoDB" id="4017723at2759"/>
<dbReference type="EMBL" id="HE681719">
    <property type="protein sequence ID" value="CCG21666.1"/>
    <property type="molecule type" value="Genomic_DNA"/>
</dbReference>